<name>A0ABP3QNV4_9BACI</name>
<keyword evidence="1" id="KW-1133">Transmembrane helix</keyword>
<evidence type="ECO:0000313" key="3">
    <source>
        <dbReference type="Proteomes" id="UP001500866"/>
    </source>
</evidence>
<sequence>MGGRKFVLLIVAVTLILIITVWLTLQSVMVNYDVDRDTSQPDHTSELQSIRL</sequence>
<keyword evidence="1" id="KW-0472">Membrane</keyword>
<gene>
    <name evidence="2" type="ORF">GCM10009001_08330</name>
</gene>
<dbReference type="EMBL" id="BAAADS010000006">
    <property type="protein sequence ID" value="GAA0594545.1"/>
    <property type="molecule type" value="Genomic_DNA"/>
</dbReference>
<evidence type="ECO:0000313" key="2">
    <source>
        <dbReference type="EMBL" id="GAA0594545.1"/>
    </source>
</evidence>
<protein>
    <submittedName>
        <fullName evidence="2">Uncharacterized protein</fullName>
    </submittedName>
</protein>
<comment type="caution">
    <text evidence="2">The sequence shown here is derived from an EMBL/GenBank/DDBJ whole genome shotgun (WGS) entry which is preliminary data.</text>
</comment>
<proteinExistence type="predicted"/>
<keyword evidence="1" id="KW-0812">Transmembrane</keyword>
<dbReference type="RefSeq" id="WP_343810574.1">
    <property type="nucleotide sequence ID" value="NZ_BAAADS010000006.1"/>
</dbReference>
<evidence type="ECO:0000256" key="1">
    <source>
        <dbReference type="SAM" id="Phobius"/>
    </source>
</evidence>
<accession>A0ABP3QNV4</accession>
<keyword evidence="3" id="KW-1185">Reference proteome</keyword>
<reference evidence="3" key="1">
    <citation type="journal article" date="2019" name="Int. J. Syst. Evol. Microbiol.">
        <title>The Global Catalogue of Microorganisms (GCM) 10K type strain sequencing project: providing services to taxonomists for standard genome sequencing and annotation.</title>
        <authorList>
            <consortium name="The Broad Institute Genomics Platform"/>
            <consortium name="The Broad Institute Genome Sequencing Center for Infectious Disease"/>
            <person name="Wu L."/>
            <person name="Ma J."/>
        </authorList>
    </citation>
    <scope>NUCLEOTIDE SEQUENCE [LARGE SCALE GENOMIC DNA]</scope>
    <source>
        <strain evidence="3">JCM 15395</strain>
    </source>
</reference>
<feature type="transmembrane region" description="Helical" evidence="1">
    <location>
        <begin position="7"/>
        <end position="25"/>
    </location>
</feature>
<dbReference type="Proteomes" id="UP001500866">
    <property type="component" value="Unassembled WGS sequence"/>
</dbReference>
<organism evidence="2 3">
    <name type="scientific">Virgibacillus siamensis</name>
    <dbReference type="NCBI Taxonomy" id="480071"/>
    <lineage>
        <taxon>Bacteria</taxon>
        <taxon>Bacillati</taxon>
        <taxon>Bacillota</taxon>
        <taxon>Bacilli</taxon>
        <taxon>Bacillales</taxon>
        <taxon>Bacillaceae</taxon>
        <taxon>Virgibacillus</taxon>
    </lineage>
</organism>